<gene>
    <name evidence="7" type="ORF">g.24977</name>
</gene>
<protein>
    <recommendedName>
        <fullName evidence="6">Major facilitator superfamily (MFS) profile domain-containing protein</fullName>
    </recommendedName>
</protein>
<sequence length="162" mass="18113">MALATDSIQKWMFWKRRRHLVTFLAFLGFINVYTLRVNMSIAIVAMNSPYNVTMDNGTVVEGQDFNWDSKTRGVILSSFFYGYLFTQILGGWLGARLGGSRVFGVGIAVTALLTLLIPLVANISFSLLVAIRVIEGIFEDTNEEEQNDNAGKVLSEASKYTW</sequence>
<comment type="subcellular location">
    <subcellularLocation>
        <location evidence="1">Membrane</location>
        <topology evidence="1">Multi-pass membrane protein</topology>
    </subcellularLocation>
</comment>
<dbReference type="Gene3D" id="1.20.120.540">
    <property type="entry name" value="Voltage-gated potassium channels"/>
    <property type="match status" value="1"/>
</dbReference>
<evidence type="ECO:0000256" key="4">
    <source>
        <dbReference type="ARBA" id="ARBA00023136"/>
    </source>
</evidence>
<dbReference type="GO" id="GO:0016020">
    <property type="term" value="C:membrane"/>
    <property type="evidence" value="ECO:0007669"/>
    <property type="project" value="UniProtKB-SubCell"/>
</dbReference>
<dbReference type="PANTHER" id="PTHR11662:SF455">
    <property type="entry name" value="GH23975P"/>
    <property type="match status" value="1"/>
</dbReference>
<dbReference type="EMBL" id="GEBQ01023494">
    <property type="protein sequence ID" value="JAT16483.1"/>
    <property type="molecule type" value="Transcribed_RNA"/>
</dbReference>
<feature type="transmembrane region" description="Helical" evidence="5">
    <location>
        <begin position="102"/>
        <end position="131"/>
    </location>
</feature>
<dbReference type="InterPro" id="IPR027378">
    <property type="entry name" value="Nucleotide_channel_N"/>
</dbReference>
<evidence type="ECO:0000313" key="7">
    <source>
        <dbReference type="EMBL" id="JAT16483.1"/>
    </source>
</evidence>
<organism evidence="7">
    <name type="scientific">Graphocephala atropunctata</name>
    <dbReference type="NCBI Taxonomy" id="36148"/>
    <lineage>
        <taxon>Eukaryota</taxon>
        <taxon>Metazoa</taxon>
        <taxon>Ecdysozoa</taxon>
        <taxon>Arthropoda</taxon>
        <taxon>Hexapoda</taxon>
        <taxon>Insecta</taxon>
        <taxon>Pterygota</taxon>
        <taxon>Neoptera</taxon>
        <taxon>Paraneoptera</taxon>
        <taxon>Hemiptera</taxon>
        <taxon>Auchenorrhyncha</taxon>
        <taxon>Membracoidea</taxon>
        <taxon>Cicadellidae</taxon>
        <taxon>Cicadellinae</taxon>
        <taxon>Cicadellini</taxon>
        <taxon>Graphocephala</taxon>
    </lineage>
</organism>
<dbReference type="GO" id="GO:0022857">
    <property type="term" value="F:transmembrane transporter activity"/>
    <property type="evidence" value="ECO:0007669"/>
    <property type="project" value="InterPro"/>
</dbReference>
<evidence type="ECO:0000256" key="5">
    <source>
        <dbReference type="SAM" id="Phobius"/>
    </source>
</evidence>
<dbReference type="InterPro" id="IPR020846">
    <property type="entry name" value="MFS_dom"/>
</dbReference>
<feature type="domain" description="Major facilitator superfamily (MFS) profile" evidence="6">
    <location>
        <begin position="20"/>
        <end position="162"/>
    </location>
</feature>
<evidence type="ECO:0000256" key="3">
    <source>
        <dbReference type="ARBA" id="ARBA00022989"/>
    </source>
</evidence>
<dbReference type="GO" id="GO:0006820">
    <property type="term" value="P:monoatomic anion transport"/>
    <property type="evidence" value="ECO:0007669"/>
    <property type="project" value="TreeGrafter"/>
</dbReference>
<dbReference type="InterPro" id="IPR036259">
    <property type="entry name" value="MFS_trans_sf"/>
</dbReference>
<feature type="transmembrane region" description="Helical" evidence="5">
    <location>
        <begin position="74"/>
        <end position="95"/>
    </location>
</feature>
<reference evidence="7" key="1">
    <citation type="submission" date="2015-11" db="EMBL/GenBank/DDBJ databases">
        <title>De novo transcriptome assembly of four potential Pierce s Disease insect vectors from Arizona vineyards.</title>
        <authorList>
            <person name="Tassone E.E."/>
        </authorList>
    </citation>
    <scope>NUCLEOTIDE SEQUENCE</scope>
</reference>
<keyword evidence="3 5" id="KW-1133">Transmembrane helix</keyword>
<evidence type="ECO:0000256" key="2">
    <source>
        <dbReference type="ARBA" id="ARBA00022692"/>
    </source>
</evidence>
<accession>A0A1B6KYE3</accession>
<dbReference type="InterPro" id="IPR050382">
    <property type="entry name" value="MFS_Na/Anion_cotransporter"/>
</dbReference>
<keyword evidence="4 5" id="KW-0472">Membrane</keyword>
<proteinExistence type="predicted"/>
<name>A0A1B6KYE3_9HEMI</name>
<evidence type="ECO:0000259" key="6">
    <source>
        <dbReference type="PROSITE" id="PS50850"/>
    </source>
</evidence>
<dbReference type="PANTHER" id="PTHR11662">
    <property type="entry name" value="SOLUTE CARRIER FAMILY 17"/>
    <property type="match status" value="1"/>
</dbReference>
<dbReference type="SUPFAM" id="SSF103473">
    <property type="entry name" value="MFS general substrate transporter"/>
    <property type="match status" value="1"/>
</dbReference>
<dbReference type="PROSITE" id="PS50850">
    <property type="entry name" value="MFS"/>
    <property type="match status" value="1"/>
</dbReference>
<feature type="transmembrane region" description="Helical" evidence="5">
    <location>
        <begin position="20"/>
        <end position="46"/>
    </location>
</feature>
<evidence type="ECO:0000256" key="1">
    <source>
        <dbReference type="ARBA" id="ARBA00004141"/>
    </source>
</evidence>
<keyword evidence="2 5" id="KW-0812">Transmembrane</keyword>
<dbReference type="InterPro" id="IPR011701">
    <property type="entry name" value="MFS"/>
</dbReference>
<dbReference type="Pfam" id="PF07690">
    <property type="entry name" value="MFS_1"/>
    <property type="match status" value="1"/>
</dbReference>
<dbReference type="AlphaFoldDB" id="A0A1B6KYE3"/>